<protein>
    <recommendedName>
        <fullName evidence="1">Roadblock/LAMTOR2 domain-containing protein</fullName>
    </recommendedName>
</protein>
<dbReference type="PANTHER" id="PTHR36222:SF1">
    <property type="entry name" value="SERINE PROTEASE INHIBITOR RV3364C"/>
    <property type="match status" value="1"/>
</dbReference>
<dbReference type="Proteomes" id="UP000239866">
    <property type="component" value="Unassembled WGS sequence"/>
</dbReference>
<comment type="caution">
    <text evidence="2">The sequence shown here is derived from an EMBL/GenBank/DDBJ whole genome shotgun (WGS) entry which is preliminary data.</text>
</comment>
<feature type="domain" description="Roadblock/LAMTOR2" evidence="1">
    <location>
        <begin position="9"/>
        <end position="100"/>
    </location>
</feature>
<name>A0A2T1K4S2_9GAMM</name>
<dbReference type="OrthoDB" id="8903298at2"/>
<dbReference type="InterPro" id="IPR004942">
    <property type="entry name" value="Roadblock/LAMTOR2_dom"/>
</dbReference>
<evidence type="ECO:0000313" key="3">
    <source>
        <dbReference type="Proteomes" id="UP000239866"/>
    </source>
</evidence>
<gene>
    <name evidence="2" type="ORF">C7H09_16910</name>
</gene>
<dbReference type="PANTHER" id="PTHR36222">
    <property type="entry name" value="SERINE PROTEASE INHIBITOR RV3364C"/>
    <property type="match status" value="1"/>
</dbReference>
<evidence type="ECO:0000259" key="1">
    <source>
        <dbReference type="SMART" id="SM00960"/>
    </source>
</evidence>
<dbReference type="RefSeq" id="WP_106764941.1">
    <property type="nucleotide sequence ID" value="NZ_PXNP01000105.1"/>
</dbReference>
<dbReference type="Pfam" id="PF03259">
    <property type="entry name" value="Robl_LC7"/>
    <property type="match status" value="1"/>
</dbReference>
<sequence length="128" mass="13898">MSTTCQDEIRSILRLLKTSTQSDIIGACVVSTDGYLMASQMSTEIDGDRFSSMCASLLALARQMLTEVDIGEMQQVMVMGSNGISVLTYAGQNSVLALTTSPKAIQGRVLMESKRAAREIRRILEGDE</sequence>
<accession>A0A2T1K4S2</accession>
<evidence type="ECO:0000313" key="2">
    <source>
        <dbReference type="EMBL" id="PSF05028.1"/>
    </source>
</evidence>
<organism evidence="2 3">
    <name type="scientific">Marinobacter fuscus</name>
    <dbReference type="NCBI Taxonomy" id="2109942"/>
    <lineage>
        <taxon>Bacteria</taxon>
        <taxon>Pseudomonadati</taxon>
        <taxon>Pseudomonadota</taxon>
        <taxon>Gammaproteobacteria</taxon>
        <taxon>Pseudomonadales</taxon>
        <taxon>Marinobacteraceae</taxon>
        <taxon>Marinobacter</taxon>
    </lineage>
</organism>
<dbReference type="InterPro" id="IPR053141">
    <property type="entry name" value="Mycobact_SerProt_Inhib_Rv3364c"/>
</dbReference>
<dbReference type="EMBL" id="PXNP01000105">
    <property type="protein sequence ID" value="PSF05028.1"/>
    <property type="molecule type" value="Genomic_DNA"/>
</dbReference>
<dbReference type="SMART" id="SM00960">
    <property type="entry name" value="Robl_LC7"/>
    <property type="match status" value="1"/>
</dbReference>
<reference evidence="2 3" key="1">
    <citation type="submission" date="2018-03" db="EMBL/GenBank/DDBJ databases">
        <title>Marinobacter brunus sp. nov., a marine bacterium of Gamma-proteobacteria isolated from the surface seawater of the South China Sea.</title>
        <authorList>
            <person name="Cheng H."/>
            <person name="Wu Y.-H."/>
            <person name="Xamxidin M."/>
            <person name="Xu X.-W."/>
        </authorList>
    </citation>
    <scope>NUCLEOTIDE SEQUENCE [LARGE SCALE GENOMIC DNA]</scope>
    <source>
        <strain evidence="2 3">NH169-3</strain>
    </source>
</reference>
<dbReference type="AlphaFoldDB" id="A0A2T1K4S2"/>
<dbReference type="Gene3D" id="3.30.450.30">
    <property type="entry name" value="Dynein light chain 2a, cytoplasmic"/>
    <property type="match status" value="1"/>
</dbReference>
<keyword evidence="3" id="KW-1185">Reference proteome</keyword>
<dbReference type="SUPFAM" id="SSF103196">
    <property type="entry name" value="Roadblock/LC7 domain"/>
    <property type="match status" value="1"/>
</dbReference>
<proteinExistence type="predicted"/>